<feature type="compositionally biased region" description="Low complexity" evidence="3">
    <location>
        <begin position="118"/>
        <end position="130"/>
    </location>
</feature>
<dbReference type="PROSITE" id="PS50935">
    <property type="entry name" value="SSB"/>
    <property type="match status" value="1"/>
</dbReference>
<protein>
    <submittedName>
        <fullName evidence="4">Single-strand DNA-binding protein</fullName>
    </submittedName>
</protein>
<proteinExistence type="predicted"/>
<dbReference type="InterPro" id="IPR000424">
    <property type="entry name" value="Primosome_PriB/ssb"/>
</dbReference>
<dbReference type="CDD" id="cd04496">
    <property type="entry name" value="SSB_OBF"/>
    <property type="match status" value="1"/>
</dbReference>
<gene>
    <name evidence="4" type="ORF">HNR05_001012</name>
</gene>
<accession>A0A7Z0J5J7</accession>
<dbReference type="RefSeq" id="WP_179578021.1">
    <property type="nucleotide sequence ID" value="NZ_JACCFM010000001.1"/>
</dbReference>
<evidence type="ECO:0000313" key="4">
    <source>
        <dbReference type="EMBL" id="NYJ19221.1"/>
    </source>
</evidence>
<feature type="region of interest" description="Disordered" evidence="3">
    <location>
        <begin position="114"/>
        <end position="166"/>
    </location>
</feature>
<sequence>MKNRITITGIVGSELSEATQAAGGIITKFRLVSNQGYYDKSNVWIETGANWYNVSAFRKLAPNVRDSLRKGEHIIVGGSLYLKEWVSGDKKGISLDLDAEFVGHDLNWCTTRSQRNGAAAPAPSATEEPSVGPTDDTCGPEGWPNTPSDAPSDDGFLPTESALHAP</sequence>
<evidence type="ECO:0000256" key="3">
    <source>
        <dbReference type="SAM" id="MobiDB-lite"/>
    </source>
</evidence>
<dbReference type="EMBL" id="JACCFM010000001">
    <property type="protein sequence ID" value="NYJ19221.1"/>
    <property type="molecule type" value="Genomic_DNA"/>
</dbReference>
<dbReference type="Proteomes" id="UP000537260">
    <property type="component" value="Unassembled WGS sequence"/>
</dbReference>
<dbReference type="Gene3D" id="2.40.50.140">
    <property type="entry name" value="Nucleic acid-binding proteins"/>
    <property type="match status" value="1"/>
</dbReference>
<dbReference type="GO" id="GO:0003697">
    <property type="term" value="F:single-stranded DNA binding"/>
    <property type="evidence" value="ECO:0007669"/>
    <property type="project" value="InterPro"/>
</dbReference>
<evidence type="ECO:0000256" key="1">
    <source>
        <dbReference type="ARBA" id="ARBA00023125"/>
    </source>
</evidence>
<reference evidence="4 5" key="1">
    <citation type="submission" date="2020-07" db="EMBL/GenBank/DDBJ databases">
        <title>Sequencing the genomes of 1000 actinobacteria strains.</title>
        <authorList>
            <person name="Klenk H.-P."/>
        </authorList>
    </citation>
    <scope>NUCLEOTIDE SEQUENCE [LARGE SCALE GENOMIC DNA]</scope>
    <source>
        <strain evidence="4 5">LI1</strain>
    </source>
</reference>
<dbReference type="SUPFAM" id="SSF50249">
    <property type="entry name" value="Nucleic acid-binding proteins"/>
    <property type="match status" value="1"/>
</dbReference>
<dbReference type="AlphaFoldDB" id="A0A7Z0J5J7"/>
<evidence type="ECO:0000256" key="2">
    <source>
        <dbReference type="PROSITE-ProRule" id="PRU00252"/>
    </source>
</evidence>
<name>A0A7Z0J5J7_9MICO</name>
<dbReference type="InterPro" id="IPR012340">
    <property type="entry name" value="NA-bd_OB-fold"/>
</dbReference>
<evidence type="ECO:0000313" key="5">
    <source>
        <dbReference type="Proteomes" id="UP000537260"/>
    </source>
</evidence>
<organism evidence="4 5">
    <name type="scientific">Glaciibacter psychrotolerans</name>
    <dbReference type="NCBI Taxonomy" id="670054"/>
    <lineage>
        <taxon>Bacteria</taxon>
        <taxon>Bacillati</taxon>
        <taxon>Actinomycetota</taxon>
        <taxon>Actinomycetes</taxon>
        <taxon>Micrococcales</taxon>
        <taxon>Microbacteriaceae</taxon>
        <taxon>Glaciibacter</taxon>
    </lineage>
</organism>
<keyword evidence="5" id="KW-1185">Reference proteome</keyword>
<comment type="caution">
    <text evidence="4">The sequence shown here is derived from an EMBL/GenBank/DDBJ whole genome shotgun (WGS) entry which is preliminary data.</text>
</comment>
<keyword evidence="1 2" id="KW-0238">DNA-binding</keyword>
<dbReference type="Pfam" id="PF00436">
    <property type="entry name" value="SSB"/>
    <property type="match status" value="1"/>
</dbReference>